<organism evidence="2 3">
    <name type="scientific">Dendryphion nanum</name>
    <dbReference type="NCBI Taxonomy" id="256645"/>
    <lineage>
        <taxon>Eukaryota</taxon>
        <taxon>Fungi</taxon>
        <taxon>Dikarya</taxon>
        <taxon>Ascomycota</taxon>
        <taxon>Pezizomycotina</taxon>
        <taxon>Dothideomycetes</taxon>
        <taxon>Pleosporomycetidae</taxon>
        <taxon>Pleosporales</taxon>
        <taxon>Torulaceae</taxon>
        <taxon>Dendryphion</taxon>
    </lineage>
</organism>
<feature type="compositionally biased region" description="Acidic residues" evidence="1">
    <location>
        <begin position="246"/>
        <end position="264"/>
    </location>
</feature>
<evidence type="ECO:0000313" key="3">
    <source>
        <dbReference type="Proteomes" id="UP000700596"/>
    </source>
</evidence>
<proteinExistence type="predicted"/>
<dbReference type="EMBL" id="JAGMWT010000001">
    <property type="protein sequence ID" value="KAH7138492.1"/>
    <property type="molecule type" value="Genomic_DNA"/>
</dbReference>
<comment type="caution">
    <text evidence="2">The sequence shown here is derived from an EMBL/GenBank/DDBJ whole genome shotgun (WGS) entry which is preliminary data.</text>
</comment>
<keyword evidence="3" id="KW-1185">Reference proteome</keyword>
<dbReference type="AlphaFoldDB" id="A0A9P9EJY7"/>
<gene>
    <name evidence="2" type="ORF">B0J11DRAFT_500710</name>
</gene>
<evidence type="ECO:0000313" key="2">
    <source>
        <dbReference type="EMBL" id="KAH7138492.1"/>
    </source>
</evidence>
<evidence type="ECO:0000256" key="1">
    <source>
        <dbReference type="SAM" id="MobiDB-lite"/>
    </source>
</evidence>
<sequence>MEEPGTSPNPTAVLGSRRGARDKIFFCGLWWMPIDSIDIPVLKPGKEAALTSDDYMMIHRTGYLEAVDKFCDMAHGQVLTKENSFLNGVQSVFLNGGVNPRKRNYGWRGYLHMEINFEPYGEYFDEEREYRVQRGACKEYFSKVVEEGTKCYGRRNQDTFGGHFRKNDHLTFEAMPHQFPSHEEALGKTVLMDHGMSVMAIENDDLSDRHWKGPISQRAIGRNGNFSGHGKKFPMTFPSKWRDPEPEPFLEMDDLNSEPEPEDE</sequence>
<name>A0A9P9EJY7_9PLEO</name>
<dbReference type="Proteomes" id="UP000700596">
    <property type="component" value="Unassembled WGS sequence"/>
</dbReference>
<reference evidence="2" key="1">
    <citation type="journal article" date="2021" name="Nat. Commun.">
        <title>Genetic determinants of endophytism in the Arabidopsis root mycobiome.</title>
        <authorList>
            <person name="Mesny F."/>
            <person name="Miyauchi S."/>
            <person name="Thiergart T."/>
            <person name="Pickel B."/>
            <person name="Atanasova L."/>
            <person name="Karlsson M."/>
            <person name="Huettel B."/>
            <person name="Barry K.W."/>
            <person name="Haridas S."/>
            <person name="Chen C."/>
            <person name="Bauer D."/>
            <person name="Andreopoulos W."/>
            <person name="Pangilinan J."/>
            <person name="LaButti K."/>
            <person name="Riley R."/>
            <person name="Lipzen A."/>
            <person name="Clum A."/>
            <person name="Drula E."/>
            <person name="Henrissat B."/>
            <person name="Kohler A."/>
            <person name="Grigoriev I.V."/>
            <person name="Martin F.M."/>
            <person name="Hacquard S."/>
        </authorList>
    </citation>
    <scope>NUCLEOTIDE SEQUENCE</scope>
    <source>
        <strain evidence="2">MPI-CAGE-CH-0243</strain>
    </source>
</reference>
<protein>
    <submittedName>
        <fullName evidence="2">Uncharacterized protein</fullName>
    </submittedName>
</protein>
<accession>A0A9P9EJY7</accession>
<feature type="region of interest" description="Disordered" evidence="1">
    <location>
        <begin position="217"/>
        <end position="264"/>
    </location>
</feature>